<protein>
    <submittedName>
        <fullName evidence="1">Uncharacterized protein</fullName>
    </submittedName>
</protein>
<dbReference type="Proteomes" id="UP001377692">
    <property type="component" value="Unassembled WGS sequence"/>
</dbReference>
<comment type="caution">
    <text evidence="1">The sequence shown here is derived from an EMBL/GenBank/DDBJ whole genome shotgun (WGS) entry which is preliminary data.</text>
</comment>
<reference evidence="1 2" key="1">
    <citation type="submission" date="2024-02" db="EMBL/GenBank/DDBJ databases">
        <title>Identification of pathogenicity and growth-promoting functions of Pseudomonas putida variants.</title>
        <authorList>
            <person name="Sun J."/>
        </authorList>
    </citation>
    <scope>NUCLEOTIDE SEQUENCE [LARGE SCALE GENOMIC DNA]</scope>
    <source>
        <strain evidence="1 2">A04</strain>
    </source>
</reference>
<evidence type="ECO:0000313" key="1">
    <source>
        <dbReference type="EMBL" id="MEJ5906562.1"/>
    </source>
</evidence>
<evidence type="ECO:0000313" key="2">
    <source>
        <dbReference type="Proteomes" id="UP001377692"/>
    </source>
</evidence>
<proteinExistence type="predicted"/>
<keyword evidence="2" id="KW-1185">Reference proteome</keyword>
<gene>
    <name evidence="1" type="ORF">V7V80_17905</name>
</gene>
<organism evidence="1 2">
    <name type="scientific">Pseudomonas kermanshahensis</name>
    <dbReference type="NCBI Taxonomy" id="2745482"/>
    <lineage>
        <taxon>Bacteria</taxon>
        <taxon>Pseudomonadati</taxon>
        <taxon>Pseudomonadota</taxon>
        <taxon>Gammaproteobacteria</taxon>
        <taxon>Pseudomonadales</taxon>
        <taxon>Pseudomonadaceae</taxon>
        <taxon>Pseudomonas</taxon>
    </lineage>
</organism>
<accession>A0ABU8R9K6</accession>
<name>A0ABU8R9K6_9PSED</name>
<dbReference type="EMBL" id="JBBHLD010000017">
    <property type="protein sequence ID" value="MEJ5906562.1"/>
    <property type="molecule type" value="Genomic_DNA"/>
</dbReference>
<sequence length="193" mass="22291">MSLAKFHVDAIQRWESFEHAGTSYDLNHLDCHEVFLQKQDGKDPIRFVVTYGLHCFTKDDTERNIPLKYADGRESRFICIERYETSKCLRGMLEKLASATVFLTQGESFFTIDVMNNASGEVEPFKICMAIFRENRVLRIHVTSAYFARLGEGSPGIPIRKKGFSIFKIAVDTLKKPNGQFPKEVRNRYPRKK</sequence>